<accession>A0A378Q5Q4</accession>
<feature type="region of interest" description="Disordered" evidence="7">
    <location>
        <begin position="34"/>
        <end position="55"/>
    </location>
</feature>
<dbReference type="Pfam" id="PF03180">
    <property type="entry name" value="Lipoprotein_9"/>
    <property type="match status" value="1"/>
</dbReference>
<dbReference type="PANTHER" id="PTHR30429:SF0">
    <property type="entry name" value="METHIONINE-BINDING LIPOPROTEIN METQ"/>
    <property type="match status" value="1"/>
</dbReference>
<name>A0A378Q5Q4_9GAMM</name>
<gene>
    <name evidence="8" type="primary">metQ</name>
    <name evidence="8" type="ORF">NCTC11091_01812</name>
</gene>
<evidence type="ECO:0000256" key="2">
    <source>
        <dbReference type="ARBA" id="ARBA00008973"/>
    </source>
</evidence>
<dbReference type="GO" id="GO:0016020">
    <property type="term" value="C:membrane"/>
    <property type="evidence" value="ECO:0007669"/>
    <property type="project" value="UniProtKB-SubCell"/>
</dbReference>
<evidence type="ECO:0000256" key="3">
    <source>
        <dbReference type="ARBA" id="ARBA00022729"/>
    </source>
</evidence>
<comment type="subcellular location">
    <subcellularLocation>
        <location evidence="1">Membrane</location>
        <topology evidence="1">Lipid-anchor</topology>
    </subcellularLocation>
</comment>
<dbReference type="Proteomes" id="UP000255193">
    <property type="component" value="Unassembled WGS sequence"/>
</dbReference>
<evidence type="ECO:0000256" key="4">
    <source>
        <dbReference type="ARBA" id="ARBA00023136"/>
    </source>
</evidence>
<proteinExistence type="inferred from homology"/>
<dbReference type="Gene3D" id="3.40.190.10">
    <property type="entry name" value="Periplasmic binding protein-like II"/>
    <property type="match status" value="2"/>
</dbReference>
<evidence type="ECO:0000313" key="9">
    <source>
        <dbReference type="Proteomes" id="UP000255193"/>
    </source>
</evidence>
<reference evidence="8 9" key="1">
    <citation type="submission" date="2018-06" db="EMBL/GenBank/DDBJ databases">
        <authorList>
            <consortium name="Pathogen Informatics"/>
            <person name="Doyle S."/>
        </authorList>
    </citation>
    <scope>NUCLEOTIDE SEQUENCE [LARGE SCALE GENOMIC DNA]</scope>
    <source>
        <strain evidence="8 9">NCTC11091</strain>
    </source>
</reference>
<dbReference type="CDD" id="cd13599">
    <property type="entry name" value="PBP2_lipoprotein_Gna1946"/>
    <property type="match status" value="1"/>
</dbReference>
<dbReference type="SUPFAM" id="SSF53850">
    <property type="entry name" value="Periplasmic binding protein-like II"/>
    <property type="match status" value="1"/>
</dbReference>
<keyword evidence="4" id="KW-0472">Membrane</keyword>
<dbReference type="InterPro" id="IPR004872">
    <property type="entry name" value="Lipoprotein_NlpA"/>
</dbReference>
<dbReference type="AlphaFoldDB" id="A0A378Q5Q4"/>
<keyword evidence="3" id="KW-0732">Signal</keyword>
<feature type="compositionally biased region" description="Low complexity" evidence="7">
    <location>
        <begin position="42"/>
        <end position="55"/>
    </location>
</feature>
<organism evidence="8 9">
    <name type="scientific">Faucicola atlantae</name>
    <dbReference type="NCBI Taxonomy" id="34059"/>
    <lineage>
        <taxon>Bacteria</taxon>
        <taxon>Pseudomonadati</taxon>
        <taxon>Pseudomonadota</taxon>
        <taxon>Gammaproteobacteria</taxon>
        <taxon>Moraxellales</taxon>
        <taxon>Moraxellaceae</taxon>
        <taxon>Faucicola</taxon>
    </lineage>
</organism>
<keyword evidence="6 8" id="KW-0449">Lipoprotein</keyword>
<comment type="similarity">
    <text evidence="2">Belongs to the NlpA lipoprotein family.</text>
</comment>
<dbReference type="EMBL" id="UGQA01000001">
    <property type="protein sequence ID" value="STY96002.1"/>
    <property type="molecule type" value="Genomic_DNA"/>
</dbReference>
<evidence type="ECO:0000256" key="6">
    <source>
        <dbReference type="ARBA" id="ARBA00023288"/>
    </source>
</evidence>
<evidence type="ECO:0000256" key="1">
    <source>
        <dbReference type="ARBA" id="ARBA00004635"/>
    </source>
</evidence>
<evidence type="ECO:0000256" key="7">
    <source>
        <dbReference type="SAM" id="MobiDB-lite"/>
    </source>
</evidence>
<dbReference type="PANTHER" id="PTHR30429">
    <property type="entry name" value="D-METHIONINE-BINDING LIPOPROTEIN METQ"/>
    <property type="match status" value="1"/>
</dbReference>
<keyword evidence="5" id="KW-0564">Palmitate</keyword>
<evidence type="ECO:0000313" key="8">
    <source>
        <dbReference type="EMBL" id="STY96002.1"/>
    </source>
</evidence>
<sequence length="335" mass="36252">MQLMNPTQSTRRLAQIGLISVASLALFGCNKTPETTTATPDSQTASALASQATASDVNTNNATAANANTGTPDPNKPQIIIGTTVGDFGDMVKGSIEPQLEQQGYKVKLVEFSDYVRPNQALADGDIDINVFQHKPYLDEFKKQHNLDLVEVFQVPTAPLGLYSGKLTALDQAKDGMSVAVPNDPSNFARALVMLNELGWVKLKDNIDPLTASKADIAENPQNIKLVELEAAQLPRSRQDVDFAVINGNYATSSGIKLIDALYQEPSYAYVNWAAVRQQDKNAPWVRDVTNAYNSDAFKQYAHQTFPGYKYPAIWGENTATASNAPATVVASNAP</sequence>
<evidence type="ECO:0000256" key="5">
    <source>
        <dbReference type="ARBA" id="ARBA00023139"/>
    </source>
</evidence>
<protein>
    <submittedName>
        <fullName evidence="8">D-methionine-binding lipoprotein metQ</fullName>
    </submittedName>
</protein>